<evidence type="ECO:0000256" key="4">
    <source>
        <dbReference type="RuleBase" id="RU003733"/>
    </source>
</evidence>
<dbReference type="PANTHER" id="PTHR43095">
    <property type="entry name" value="SUGAR KINASE"/>
    <property type="match status" value="1"/>
</dbReference>
<name>A0A1T5BH14_9HYPH</name>
<feature type="domain" description="Carbohydrate kinase FGGY N-terminal" evidence="5">
    <location>
        <begin position="7"/>
        <end position="244"/>
    </location>
</feature>
<dbReference type="Pfam" id="PF02782">
    <property type="entry name" value="FGGY_C"/>
    <property type="match status" value="1"/>
</dbReference>
<protein>
    <submittedName>
        <fullName evidence="7">Xylulokinase</fullName>
    </submittedName>
</protein>
<dbReference type="InterPro" id="IPR018483">
    <property type="entry name" value="Carb_kinase_FGGY_CS"/>
</dbReference>
<evidence type="ECO:0000313" key="7">
    <source>
        <dbReference type="EMBL" id="SKB46123.1"/>
    </source>
</evidence>
<evidence type="ECO:0000313" key="8">
    <source>
        <dbReference type="Proteomes" id="UP000190130"/>
    </source>
</evidence>
<dbReference type="Pfam" id="PF00370">
    <property type="entry name" value="FGGY_N"/>
    <property type="match status" value="1"/>
</dbReference>
<reference evidence="7 8" key="1">
    <citation type="submission" date="2017-02" db="EMBL/GenBank/DDBJ databases">
        <authorList>
            <person name="Peterson S.W."/>
        </authorList>
    </citation>
    <scope>NUCLEOTIDE SEQUENCE [LARGE SCALE GENOMIC DNA]</scope>
    <source>
        <strain evidence="7 8">DSM 9653</strain>
    </source>
</reference>
<dbReference type="EMBL" id="FUYX01000002">
    <property type="protein sequence ID" value="SKB46123.1"/>
    <property type="molecule type" value="Genomic_DNA"/>
</dbReference>
<dbReference type="GO" id="GO:0005975">
    <property type="term" value="P:carbohydrate metabolic process"/>
    <property type="evidence" value="ECO:0007669"/>
    <property type="project" value="InterPro"/>
</dbReference>
<gene>
    <name evidence="7" type="ORF">SAMN05660750_00805</name>
</gene>
<keyword evidence="2 4" id="KW-0808">Transferase</keyword>
<dbReference type="AlphaFoldDB" id="A0A1T5BH14"/>
<dbReference type="InterPro" id="IPR043129">
    <property type="entry name" value="ATPase_NBD"/>
</dbReference>
<evidence type="ECO:0000256" key="1">
    <source>
        <dbReference type="ARBA" id="ARBA00009156"/>
    </source>
</evidence>
<dbReference type="InterPro" id="IPR018485">
    <property type="entry name" value="FGGY_C"/>
</dbReference>
<dbReference type="Gene3D" id="3.30.420.40">
    <property type="match status" value="2"/>
</dbReference>
<proteinExistence type="inferred from homology"/>
<dbReference type="PIRSF" id="PIRSF000538">
    <property type="entry name" value="GlpK"/>
    <property type="match status" value="1"/>
</dbReference>
<dbReference type="InterPro" id="IPR050406">
    <property type="entry name" value="FGGY_Carb_Kinase"/>
</dbReference>
<evidence type="ECO:0000256" key="2">
    <source>
        <dbReference type="ARBA" id="ARBA00022679"/>
    </source>
</evidence>
<dbReference type="Proteomes" id="UP000190130">
    <property type="component" value="Unassembled WGS sequence"/>
</dbReference>
<comment type="similarity">
    <text evidence="1 4">Belongs to the FGGY kinase family.</text>
</comment>
<dbReference type="InterPro" id="IPR000577">
    <property type="entry name" value="Carb_kinase_FGGY"/>
</dbReference>
<keyword evidence="3 4" id="KW-0418">Kinase</keyword>
<dbReference type="GO" id="GO:0016773">
    <property type="term" value="F:phosphotransferase activity, alcohol group as acceptor"/>
    <property type="evidence" value="ECO:0007669"/>
    <property type="project" value="InterPro"/>
</dbReference>
<dbReference type="PANTHER" id="PTHR43095:SF5">
    <property type="entry name" value="XYLULOSE KINASE"/>
    <property type="match status" value="1"/>
</dbReference>
<evidence type="ECO:0000256" key="3">
    <source>
        <dbReference type="ARBA" id="ARBA00022777"/>
    </source>
</evidence>
<accession>A0A1T5BH14</accession>
<sequence length="508" mass="53618">MQQMNIVLACDLGGSSFRAALIDRSGAVLTESAAAGPALDDHLGHSQVAAEGWWELLLRTAGDLAQARPDLFARIEGIAICGVTRTQIFLGHDGRELRPALTWKDARSEAIATRLRAALGDHPEAGRINAFHPLARLAWLAESEPENARALARVLEPKDYLNFRLTGRQASDPVSMARLIACAESGDGASPLAAIGLSQAVIPTILEPCDAVEAVRAGLPAPFDRLAGVPVFCGCNDTWAAVAGLGALRAGYAYNISGTTEVLGVLGPHQAEAEGLITVDWRGLWHLGGPSQNGADTAAWLAGLLGGSEPVGQRIDRLLAGRRHPQPLIFLPYLQGERVPYWDPNLRGAFIGLGRQHGATDLAYAVLEGVACLNRLVLERAETALGTRVDEIRFGGGAAANPVWAQIKADLCGRPIVVGRAREPGLLGAAIIAWTGLGRFASLEAAQEALVGIARRYEPDPARRPAYDALYALYRRSEQALAPISTDLTALAQTAAALPGLANPAPAP</sequence>
<dbReference type="PROSITE" id="PS00445">
    <property type="entry name" value="FGGY_KINASES_2"/>
    <property type="match status" value="1"/>
</dbReference>
<dbReference type="GO" id="GO:0016301">
    <property type="term" value="F:kinase activity"/>
    <property type="evidence" value="ECO:0007669"/>
    <property type="project" value="UniProtKB-KW"/>
</dbReference>
<evidence type="ECO:0000259" key="5">
    <source>
        <dbReference type="Pfam" id="PF00370"/>
    </source>
</evidence>
<dbReference type="InterPro" id="IPR018484">
    <property type="entry name" value="FGGY_N"/>
</dbReference>
<dbReference type="SUPFAM" id="SSF53067">
    <property type="entry name" value="Actin-like ATPase domain"/>
    <property type="match status" value="2"/>
</dbReference>
<feature type="domain" description="Carbohydrate kinase FGGY C-terminal" evidence="6">
    <location>
        <begin position="253"/>
        <end position="434"/>
    </location>
</feature>
<organism evidence="7 8">
    <name type="scientific">Bosea thiooxidans</name>
    <dbReference type="NCBI Taxonomy" id="53254"/>
    <lineage>
        <taxon>Bacteria</taxon>
        <taxon>Pseudomonadati</taxon>
        <taxon>Pseudomonadota</taxon>
        <taxon>Alphaproteobacteria</taxon>
        <taxon>Hyphomicrobiales</taxon>
        <taxon>Boseaceae</taxon>
        <taxon>Bosea</taxon>
    </lineage>
</organism>
<evidence type="ECO:0000259" key="6">
    <source>
        <dbReference type="Pfam" id="PF02782"/>
    </source>
</evidence>